<keyword evidence="4" id="KW-0520">NAD</keyword>
<dbReference type="Gene3D" id="3.50.50.60">
    <property type="entry name" value="FAD/NAD(P)-binding domain"/>
    <property type="match status" value="1"/>
</dbReference>
<evidence type="ECO:0000313" key="7">
    <source>
        <dbReference type="Proteomes" id="UP001316803"/>
    </source>
</evidence>
<evidence type="ECO:0000256" key="1">
    <source>
        <dbReference type="ARBA" id="ARBA00022630"/>
    </source>
</evidence>
<evidence type="ECO:0000256" key="4">
    <source>
        <dbReference type="ARBA" id="ARBA00023027"/>
    </source>
</evidence>
<evidence type="ECO:0000256" key="2">
    <source>
        <dbReference type="ARBA" id="ARBA00022827"/>
    </source>
</evidence>
<evidence type="ECO:0000256" key="3">
    <source>
        <dbReference type="ARBA" id="ARBA00023002"/>
    </source>
</evidence>
<sequence>MNGGMEILAKVDAANTQTEEITNHCREAPVVIVGAGPVGLLLALLLARKNVHSIVIEKGDGVDTSPRGLLHYPPVLEVFKTAGIYDTVVEHGFCMAGNSWRKPLADDGNAENKWDISGRSVLRRFVQSKLVALLLEEVNRTKLAQVLFDTTLVDIDQDAAGVNVTIESAGKPEVLRTQYLAGCDGGKSTVRKLLGIQFSGFSWPERLIATDVRRVVSSVDPNPAYFVVDPVHWGVVVPLEKITPGEPGLWRYAMAVADPSITDAAAEDDDYVEQLLLKYIDGPRPSTHTTVRKRVYRIHQLLASTMHRGRVVLAGDAAHLNNPIAGLGLCTGLLDVDILAQALHAILNEQYHDPQDLLAEYSAVRRYVFQTFVNPQSAANKLRLHENEPDRAAEEDWYFRALRRADPTEMMKIHGPLFVNWKTDLQRLMKTQPTPGHEVLLTSIEETADTVSSGAAVRSVGILAQ</sequence>
<keyword evidence="7" id="KW-1185">Reference proteome</keyword>
<dbReference type="Gene3D" id="3.30.70.2450">
    <property type="match status" value="1"/>
</dbReference>
<dbReference type="Pfam" id="PF01494">
    <property type="entry name" value="FAD_binding_3"/>
    <property type="match status" value="1"/>
</dbReference>
<dbReference type="GO" id="GO:0016491">
    <property type="term" value="F:oxidoreductase activity"/>
    <property type="evidence" value="ECO:0007669"/>
    <property type="project" value="UniProtKB-KW"/>
</dbReference>
<dbReference type="GO" id="GO:0071949">
    <property type="term" value="F:FAD binding"/>
    <property type="evidence" value="ECO:0007669"/>
    <property type="project" value="InterPro"/>
</dbReference>
<protein>
    <recommendedName>
        <fullName evidence="5">FAD-binding domain-containing protein</fullName>
    </recommendedName>
</protein>
<keyword evidence="3" id="KW-0560">Oxidoreductase</keyword>
<gene>
    <name evidence="6" type="ORF">OHC33_011201</name>
</gene>
<dbReference type="SUPFAM" id="SSF51905">
    <property type="entry name" value="FAD/NAD(P)-binding domain"/>
    <property type="match status" value="1"/>
</dbReference>
<evidence type="ECO:0000259" key="5">
    <source>
        <dbReference type="Pfam" id="PF01494"/>
    </source>
</evidence>
<organism evidence="6 7">
    <name type="scientific">Knufia fluminis</name>
    <dbReference type="NCBI Taxonomy" id="191047"/>
    <lineage>
        <taxon>Eukaryota</taxon>
        <taxon>Fungi</taxon>
        <taxon>Dikarya</taxon>
        <taxon>Ascomycota</taxon>
        <taxon>Pezizomycotina</taxon>
        <taxon>Eurotiomycetes</taxon>
        <taxon>Chaetothyriomycetidae</taxon>
        <taxon>Chaetothyriales</taxon>
        <taxon>Trichomeriaceae</taxon>
        <taxon>Knufia</taxon>
    </lineage>
</organism>
<comment type="caution">
    <text evidence="6">The sequence shown here is derived from an EMBL/GenBank/DDBJ whole genome shotgun (WGS) entry which is preliminary data.</text>
</comment>
<name>A0AAN8E7F1_9EURO</name>
<dbReference type="EMBL" id="JAKLMC020000069">
    <property type="protein sequence ID" value="KAK5947774.1"/>
    <property type="molecule type" value="Genomic_DNA"/>
</dbReference>
<dbReference type="PRINTS" id="PR00420">
    <property type="entry name" value="RNGMNOXGNASE"/>
</dbReference>
<dbReference type="Proteomes" id="UP001316803">
    <property type="component" value="Unassembled WGS sequence"/>
</dbReference>
<evidence type="ECO:0000313" key="6">
    <source>
        <dbReference type="EMBL" id="KAK5947774.1"/>
    </source>
</evidence>
<keyword evidence="1" id="KW-0285">Flavoprotein</keyword>
<dbReference type="AlphaFoldDB" id="A0AAN8E7F1"/>
<dbReference type="InterPro" id="IPR036188">
    <property type="entry name" value="FAD/NAD-bd_sf"/>
</dbReference>
<dbReference type="InterPro" id="IPR050631">
    <property type="entry name" value="PheA/TfdB_FAD_monoxygenase"/>
</dbReference>
<dbReference type="PANTHER" id="PTHR43476">
    <property type="entry name" value="3-(3-HYDROXY-PHENYL)PROPIONATE/3-HYDROXYCINNAMIC ACID HYDROXYLASE"/>
    <property type="match status" value="1"/>
</dbReference>
<feature type="domain" description="FAD-binding" evidence="5">
    <location>
        <begin position="27"/>
        <end position="373"/>
    </location>
</feature>
<proteinExistence type="predicted"/>
<accession>A0AAN8E7F1</accession>
<dbReference type="InterPro" id="IPR002938">
    <property type="entry name" value="FAD-bd"/>
</dbReference>
<dbReference type="PANTHER" id="PTHR43476:SF4">
    <property type="entry name" value="BLR0106 PROTEIN"/>
    <property type="match status" value="1"/>
</dbReference>
<reference evidence="6 7" key="1">
    <citation type="submission" date="2022-12" db="EMBL/GenBank/DDBJ databases">
        <title>Genomic features and morphological characterization of a novel Knufia sp. strain isolated from spacecraft assembly facility.</title>
        <authorList>
            <person name="Teixeira M."/>
            <person name="Chander A.M."/>
            <person name="Stajich J.E."/>
            <person name="Venkateswaran K."/>
        </authorList>
    </citation>
    <scope>NUCLEOTIDE SEQUENCE [LARGE SCALE GENOMIC DNA]</scope>
    <source>
        <strain evidence="6 7">FJI-L2-BK-P2</strain>
    </source>
</reference>
<keyword evidence="2" id="KW-0274">FAD</keyword>